<dbReference type="AlphaFoldDB" id="A0A132B1C6"/>
<protein>
    <submittedName>
        <fullName evidence="1">Uncharacterized protein</fullName>
    </submittedName>
</protein>
<keyword evidence="2" id="KW-1185">Reference proteome</keyword>
<organism evidence="1 2">
    <name type="scientific">Mollisia scopiformis</name>
    <name type="common">Conifer needle endophyte fungus</name>
    <name type="synonym">Phialocephala scopiformis</name>
    <dbReference type="NCBI Taxonomy" id="149040"/>
    <lineage>
        <taxon>Eukaryota</taxon>
        <taxon>Fungi</taxon>
        <taxon>Dikarya</taxon>
        <taxon>Ascomycota</taxon>
        <taxon>Pezizomycotina</taxon>
        <taxon>Leotiomycetes</taxon>
        <taxon>Helotiales</taxon>
        <taxon>Mollisiaceae</taxon>
        <taxon>Mollisia</taxon>
    </lineage>
</organism>
<dbReference type="EMBL" id="KQ947452">
    <property type="protein sequence ID" value="KUJ06182.1"/>
    <property type="molecule type" value="Genomic_DNA"/>
</dbReference>
<dbReference type="InParanoid" id="A0A132B1C6"/>
<dbReference type="Proteomes" id="UP000070700">
    <property type="component" value="Unassembled WGS sequence"/>
</dbReference>
<sequence length="108" mass="12632">MRLESYDPETYQRLPSISDAVAKFDFIDRESLISTTIRELFLSHKMDRTFGLILLHRYFDINETKRLVDYSGTSVPWRLSKTSGNIRPSNWLLTANGVYDYMSFTTPL</sequence>
<reference evidence="1 2" key="1">
    <citation type="submission" date="2015-10" db="EMBL/GenBank/DDBJ databases">
        <title>Full genome of DAOMC 229536 Phialocephala scopiformis, a fungal endophyte of spruce producing the potent anti-insectan compound rugulosin.</title>
        <authorList>
            <consortium name="DOE Joint Genome Institute"/>
            <person name="Walker A.K."/>
            <person name="Frasz S.L."/>
            <person name="Seifert K.A."/>
            <person name="Miller J.D."/>
            <person name="Mondo S.J."/>
            <person name="Labutti K."/>
            <person name="Lipzen A."/>
            <person name="Dockter R."/>
            <person name="Kennedy M."/>
            <person name="Grigoriev I.V."/>
            <person name="Spatafora J.W."/>
        </authorList>
    </citation>
    <scope>NUCLEOTIDE SEQUENCE [LARGE SCALE GENOMIC DNA]</scope>
    <source>
        <strain evidence="1 2">CBS 120377</strain>
    </source>
</reference>
<dbReference type="OrthoDB" id="3564652at2759"/>
<gene>
    <name evidence="1" type="ORF">LY89DRAFT_744051</name>
</gene>
<dbReference type="RefSeq" id="XP_018060537.1">
    <property type="nucleotide sequence ID" value="XM_018221015.1"/>
</dbReference>
<accession>A0A132B1C6</accession>
<dbReference type="KEGG" id="psco:LY89DRAFT_744051"/>
<dbReference type="GeneID" id="28830741"/>
<proteinExistence type="predicted"/>
<evidence type="ECO:0000313" key="2">
    <source>
        <dbReference type="Proteomes" id="UP000070700"/>
    </source>
</evidence>
<name>A0A132B1C6_MOLSC</name>
<evidence type="ECO:0000313" key="1">
    <source>
        <dbReference type="EMBL" id="KUJ06182.1"/>
    </source>
</evidence>